<feature type="compositionally biased region" description="Polar residues" evidence="1">
    <location>
        <begin position="1"/>
        <end position="17"/>
    </location>
</feature>
<dbReference type="Proteomes" id="UP000295703">
    <property type="component" value="Unassembled WGS sequence"/>
</dbReference>
<evidence type="ECO:0000256" key="1">
    <source>
        <dbReference type="SAM" id="MobiDB-lite"/>
    </source>
</evidence>
<keyword evidence="3" id="KW-1185">Reference proteome</keyword>
<evidence type="ECO:0000313" key="2">
    <source>
        <dbReference type="EMBL" id="TDZ61998.1"/>
    </source>
</evidence>
<sequence>MSNSPDGSVNENANPPNLNGHLVPVDRPYGPSASTETSYTAHGPNSGTHTPNSNPDFNHARPNFGPRPNPAAGSMPYGSWYDNRWGVNNAPPNRASNTTFPEANGNWTPGLAIDYMNSRAPNGRDRNGPAYWHSNTLRRGHTQGPTYNDLPGGMGPVGGAWPNANDGATVNGPREYGGNWPGVRMGGQGGTPASYYGYADGHQDGNGFNEANGRYGENNGGQGGYWGQGNGASGYPNGGQ</sequence>
<dbReference type="AlphaFoldDB" id="A0A4R8RMX0"/>
<feature type="compositionally biased region" description="Polar residues" evidence="1">
    <location>
        <begin position="32"/>
        <end position="56"/>
    </location>
</feature>
<name>A0A4R8RMX0_COLTR</name>
<gene>
    <name evidence="2" type="ORF">CTRI78_v003897</name>
</gene>
<evidence type="ECO:0000313" key="3">
    <source>
        <dbReference type="Proteomes" id="UP000295703"/>
    </source>
</evidence>
<feature type="region of interest" description="Disordered" evidence="1">
    <location>
        <begin position="1"/>
        <end position="71"/>
    </location>
</feature>
<comment type="caution">
    <text evidence="2">The sequence shown here is derived from an EMBL/GenBank/DDBJ whole genome shotgun (WGS) entry which is preliminary data.</text>
</comment>
<organism evidence="2 3">
    <name type="scientific">Colletotrichum trifolii</name>
    <dbReference type="NCBI Taxonomy" id="5466"/>
    <lineage>
        <taxon>Eukaryota</taxon>
        <taxon>Fungi</taxon>
        <taxon>Dikarya</taxon>
        <taxon>Ascomycota</taxon>
        <taxon>Pezizomycotina</taxon>
        <taxon>Sordariomycetes</taxon>
        <taxon>Hypocreomycetidae</taxon>
        <taxon>Glomerellales</taxon>
        <taxon>Glomerellaceae</taxon>
        <taxon>Colletotrichum</taxon>
        <taxon>Colletotrichum orbiculare species complex</taxon>
    </lineage>
</organism>
<dbReference type="EMBL" id="RYZW01000025">
    <property type="protein sequence ID" value="TDZ61998.1"/>
    <property type="molecule type" value="Genomic_DNA"/>
</dbReference>
<protein>
    <submittedName>
        <fullName evidence="2">Uncharacterized protein</fullName>
    </submittedName>
</protein>
<proteinExistence type="predicted"/>
<accession>A0A4R8RMX0</accession>
<feature type="compositionally biased region" description="Gly residues" evidence="1">
    <location>
        <begin position="218"/>
        <end position="240"/>
    </location>
</feature>
<reference evidence="2 3" key="1">
    <citation type="submission" date="2018-12" db="EMBL/GenBank/DDBJ databases">
        <title>Genome sequence and assembly of Colletotrichum trifolii.</title>
        <authorList>
            <person name="Gan P."/>
            <person name="Shirasu K."/>
        </authorList>
    </citation>
    <scope>NUCLEOTIDE SEQUENCE [LARGE SCALE GENOMIC DNA]</scope>
    <source>
        <strain evidence="2 3">543-2</strain>
    </source>
</reference>
<feature type="region of interest" description="Disordered" evidence="1">
    <location>
        <begin position="202"/>
        <end position="240"/>
    </location>
</feature>